<dbReference type="Proteomes" id="UP001159363">
    <property type="component" value="Chromosome 5"/>
</dbReference>
<keyword evidence="2" id="KW-0472">Membrane</keyword>
<dbReference type="InterPro" id="IPR036397">
    <property type="entry name" value="RNaseH_sf"/>
</dbReference>
<feature type="compositionally biased region" description="Polar residues" evidence="1">
    <location>
        <begin position="716"/>
        <end position="725"/>
    </location>
</feature>
<feature type="region of interest" description="Disordered" evidence="1">
    <location>
        <begin position="1"/>
        <end position="21"/>
    </location>
</feature>
<sequence>MAQRRNAWRGKREIPGKTSQTAASFGMIPTCKNLGANLPGIEQGSLRCGSAGKIIEIQTPSPPPSQDPLKPPITPSLPSSGQTNGISLKIFQTCEVSTEVQPHSIGYRLFTWQWWWVVVVVGSIVVVVHSSSGGAAVSAVGCSGGSSVVAVVAVVVVVASVVVAVVAVVVVAAVVVAWWWQQYSVVAVVVGSSGSGGGSKWWCAVIVAVVVVVVMAAVVVAVVVVVVAVAAVVVAVVVVVVVLVAVATVVLEIETVVLILTFRSFSLIYERGLNNFLGLAEFTPAHDETLYKGFNSPLHIRRGNRLTCRGKVGDLLPTESCPVMSPALRNRKHLVTSGHRATTCLEYIEKVDQGKCNFHIELAARTIVGSRGSWHILLTATPESRLKRLPGRTHPAQCRAFNSRLGRTGGVKRDKYKAAPECMVRGEGEEILEKIHRPVALSGTIPTCENTGAIPPSPSMKFLVTPLELRRQRSDDKGQSDTQHSVFRNDQGGHNDGNVSEGAAAPAAKSIPGRVPPRERRLPTLSAGQRSQLLANCPPARRPARTNGPGPVVRRRRALACSRANRRGRSLPDFRMWESCRTMPLVGGFSRGFPVSTALLIRRYSILTSFQPHRLSRARRLEPPVSLHSTLFFHYVVRLKNTSILQIHTRTNLQKEQHHHKTDTTIKHTRHLAESTTTVGPSVSGEDGGDDNARGHVSRATMQRYADNNVRRLDWPTQSPDLNPI</sequence>
<feature type="compositionally biased region" description="Pro residues" evidence="1">
    <location>
        <begin position="60"/>
        <end position="75"/>
    </location>
</feature>
<evidence type="ECO:0000313" key="4">
    <source>
        <dbReference type="Proteomes" id="UP001159363"/>
    </source>
</evidence>
<evidence type="ECO:0000313" key="3">
    <source>
        <dbReference type="EMBL" id="KAJ8881096.1"/>
    </source>
</evidence>
<feature type="transmembrane region" description="Helical" evidence="2">
    <location>
        <begin position="147"/>
        <end position="180"/>
    </location>
</feature>
<feature type="region of interest" description="Disordered" evidence="1">
    <location>
        <begin position="471"/>
        <end position="530"/>
    </location>
</feature>
<organism evidence="3 4">
    <name type="scientific">Dryococelus australis</name>
    <dbReference type="NCBI Taxonomy" id="614101"/>
    <lineage>
        <taxon>Eukaryota</taxon>
        <taxon>Metazoa</taxon>
        <taxon>Ecdysozoa</taxon>
        <taxon>Arthropoda</taxon>
        <taxon>Hexapoda</taxon>
        <taxon>Insecta</taxon>
        <taxon>Pterygota</taxon>
        <taxon>Neoptera</taxon>
        <taxon>Polyneoptera</taxon>
        <taxon>Phasmatodea</taxon>
        <taxon>Verophasmatodea</taxon>
        <taxon>Anareolatae</taxon>
        <taxon>Phasmatidae</taxon>
        <taxon>Eurycanthinae</taxon>
        <taxon>Dryococelus</taxon>
    </lineage>
</organism>
<feature type="transmembrane region" description="Helical" evidence="2">
    <location>
        <begin position="201"/>
        <end position="227"/>
    </location>
</feature>
<evidence type="ECO:0000256" key="2">
    <source>
        <dbReference type="SAM" id="Phobius"/>
    </source>
</evidence>
<dbReference type="Gene3D" id="3.30.420.10">
    <property type="entry name" value="Ribonuclease H-like superfamily/Ribonuclease H"/>
    <property type="match status" value="1"/>
</dbReference>
<proteinExistence type="predicted"/>
<feature type="transmembrane region" description="Helical" evidence="2">
    <location>
        <begin position="114"/>
        <end position="141"/>
    </location>
</feature>
<keyword evidence="2" id="KW-1133">Transmembrane helix</keyword>
<name>A0ABQ9HA23_9NEOP</name>
<keyword evidence="2" id="KW-0812">Transmembrane</keyword>
<protein>
    <submittedName>
        <fullName evidence="3">Uncharacterized protein</fullName>
    </submittedName>
</protein>
<dbReference type="EMBL" id="JARBHB010000006">
    <property type="protein sequence ID" value="KAJ8881096.1"/>
    <property type="molecule type" value="Genomic_DNA"/>
</dbReference>
<accession>A0ABQ9HA23</accession>
<feature type="region of interest" description="Disordered" evidence="1">
    <location>
        <begin position="652"/>
        <end position="725"/>
    </location>
</feature>
<evidence type="ECO:0000256" key="1">
    <source>
        <dbReference type="SAM" id="MobiDB-lite"/>
    </source>
</evidence>
<gene>
    <name evidence="3" type="ORF">PR048_017569</name>
</gene>
<feature type="region of interest" description="Disordered" evidence="1">
    <location>
        <begin position="57"/>
        <end position="80"/>
    </location>
</feature>
<feature type="transmembrane region" description="Helical" evidence="2">
    <location>
        <begin position="233"/>
        <end position="262"/>
    </location>
</feature>
<keyword evidence="4" id="KW-1185">Reference proteome</keyword>
<reference evidence="3 4" key="1">
    <citation type="submission" date="2023-02" db="EMBL/GenBank/DDBJ databases">
        <title>LHISI_Scaffold_Assembly.</title>
        <authorList>
            <person name="Stuart O.P."/>
            <person name="Cleave R."/>
            <person name="Magrath M.J.L."/>
            <person name="Mikheyev A.S."/>
        </authorList>
    </citation>
    <scope>NUCLEOTIDE SEQUENCE [LARGE SCALE GENOMIC DNA]</scope>
    <source>
        <strain evidence="3">Daus_M_001</strain>
        <tissue evidence="3">Leg muscle</tissue>
    </source>
</reference>
<comment type="caution">
    <text evidence="3">The sequence shown here is derived from an EMBL/GenBank/DDBJ whole genome shotgun (WGS) entry which is preliminary data.</text>
</comment>